<name>A0ABQ9IJT0_9NEOP</name>
<sequence length="222" mass="24579">MVVQVDYFVTRLLHPRVQNVRDGPQQVLGFRVFLLEVIELVQADLKLEVNFFSRTSVGGASRGVMCSHSSSSFMLPWICNCQDRASGKSGGDTATTPSHHMLPSPPPGWPLEEGQDDSMLVAKQLSISPAICSHVVKCEFDPFSHHTEDVRRDRTSAVNLTASHEKDTASHPAADFHKWELCQTILMVSGFSRGSPVSSVFSFWSCSILTSLPPHWLSRPQC</sequence>
<keyword evidence="2" id="KW-1185">Reference proteome</keyword>
<gene>
    <name evidence="1" type="ORF">PR048_002289</name>
</gene>
<dbReference type="Proteomes" id="UP001159363">
    <property type="component" value="Chromosome 1"/>
</dbReference>
<evidence type="ECO:0000313" key="1">
    <source>
        <dbReference type="EMBL" id="KAJ8896943.1"/>
    </source>
</evidence>
<organism evidence="1 2">
    <name type="scientific">Dryococelus australis</name>
    <dbReference type="NCBI Taxonomy" id="614101"/>
    <lineage>
        <taxon>Eukaryota</taxon>
        <taxon>Metazoa</taxon>
        <taxon>Ecdysozoa</taxon>
        <taxon>Arthropoda</taxon>
        <taxon>Hexapoda</taxon>
        <taxon>Insecta</taxon>
        <taxon>Pterygota</taxon>
        <taxon>Neoptera</taxon>
        <taxon>Polyneoptera</taxon>
        <taxon>Phasmatodea</taxon>
        <taxon>Verophasmatodea</taxon>
        <taxon>Anareolatae</taxon>
        <taxon>Phasmatidae</taxon>
        <taxon>Eurycanthinae</taxon>
        <taxon>Dryococelus</taxon>
    </lineage>
</organism>
<protein>
    <submittedName>
        <fullName evidence="1">Uncharacterized protein</fullName>
    </submittedName>
</protein>
<evidence type="ECO:0000313" key="2">
    <source>
        <dbReference type="Proteomes" id="UP001159363"/>
    </source>
</evidence>
<accession>A0ABQ9IJT0</accession>
<reference evidence="1 2" key="1">
    <citation type="submission" date="2023-02" db="EMBL/GenBank/DDBJ databases">
        <title>LHISI_Scaffold_Assembly.</title>
        <authorList>
            <person name="Stuart O.P."/>
            <person name="Cleave R."/>
            <person name="Magrath M.J.L."/>
            <person name="Mikheyev A.S."/>
        </authorList>
    </citation>
    <scope>NUCLEOTIDE SEQUENCE [LARGE SCALE GENOMIC DNA]</scope>
    <source>
        <strain evidence="1">Daus_M_001</strain>
        <tissue evidence="1">Leg muscle</tissue>
    </source>
</reference>
<dbReference type="EMBL" id="JARBHB010000001">
    <property type="protein sequence ID" value="KAJ8896943.1"/>
    <property type="molecule type" value="Genomic_DNA"/>
</dbReference>
<comment type="caution">
    <text evidence="1">The sequence shown here is derived from an EMBL/GenBank/DDBJ whole genome shotgun (WGS) entry which is preliminary data.</text>
</comment>
<proteinExistence type="predicted"/>